<name>A0ABZ2GY11_9CAUD</name>
<proteinExistence type="predicted"/>
<accession>A0ABZ2GY11</accession>
<dbReference type="EMBL" id="PP079413">
    <property type="protein sequence ID" value="WWO60184.1"/>
    <property type="molecule type" value="Genomic_DNA"/>
</dbReference>
<keyword evidence="1" id="KW-0175">Coiled coil</keyword>
<protein>
    <submittedName>
        <fullName evidence="2">Uncharacterized protein</fullName>
    </submittedName>
</protein>
<evidence type="ECO:0000256" key="1">
    <source>
        <dbReference type="SAM" id="Coils"/>
    </source>
</evidence>
<feature type="coiled-coil region" evidence="1">
    <location>
        <begin position="12"/>
        <end position="46"/>
    </location>
</feature>
<reference evidence="2 3" key="1">
    <citation type="submission" date="2024-01" db="EMBL/GenBank/DDBJ databases">
        <title>Novel lytic viruses for Xanthomonas sp. and Stenotrophomonas maltophilia.</title>
        <authorList>
            <person name="Petrzik K."/>
            <person name="Brazdova S."/>
            <person name="Sovova L."/>
            <person name="Neoralova M."/>
        </authorList>
    </citation>
    <scope>NUCLEOTIDE SEQUENCE [LARGE SCALE GENOMIC DNA]</scope>
</reference>
<sequence length="181" mass="20368">MSDTSMVTFAQHMQVRHELQQAEYKAARLERELRDERNSNQIKVAEAIATRAVHTTFGDPYIPKRPLTVGGWAGACFDFLLRHPVTAEEKMDRAAIAYGSNDVASMQTDYGRALLGLKSIHKGGGDKPQAEPLYRLAEDMGDKWVYVYKIGESHHVARFPKDIRGLPAARQYVTFMNSLEA</sequence>
<evidence type="ECO:0000313" key="2">
    <source>
        <dbReference type="EMBL" id="WWO60184.1"/>
    </source>
</evidence>
<keyword evidence="3" id="KW-1185">Reference proteome</keyword>
<evidence type="ECO:0000313" key="3">
    <source>
        <dbReference type="Proteomes" id="UP001371145"/>
    </source>
</evidence>
<organism evidence="2 3">
    <name type="scientific">Xanthomonas phage SB1</name>
    <dbReference type="NCBI Taxonomy" id="3117471"/>
    <lineage>
        <taxon>Viruses</taxon>
        <taxon>Duplodnaviria</taxon>
        <taxon>Heunggongvirae</taxon>
        <taxon>Uroviricota</taxon>
        <taxon>Caudoviricetes</taxon>
        <taxon>Autographivirales</taxon>
        <taxon>Autonotataviridae</taxon>
        <taxon>Gujervirinae</taxon>
        <taxon>Smasvirus</taxon>
        <taxon>Smasvirus SB1</taxon>
    </lineage>
</organism>
<dbReference type="Proteomes" id="UP001371145">
    <property type="component" value="Segment"/>
</dbReference>